<dbReference type="EC" id="1.1.1.133" evidence="2"/>
<feature type="compositionally biased region" description="Basic and acidic residues" evidence="3">
    <location>
        <begin position="252"/>
        <end position="263"/>
    </location>
</feature>
<feature type="domain" description="RmlD-like substrate binding" evidence="4">
    <location>
        <begin position="13"/>
        <end position="260"/>
    </location>
</feature>
<comment type="pathway">
    <text evidence="2">Carbohydrate biosynthesis; dTDP-L-rhamnose biosynthesis.</text>
</comment>
<feature type="region of interest" description="Disordered" evidence="3">
    <location>
        <begin position="238"/>
        <end position="285"/>
    </location>
</feature>
<name>A0ABS5RP35_9MYCO</name>
<evidence type="ECO:0000313" key="6">
    <source>
        <dbReference type="Proteomes" id="UP001519535"/>
    </source>
</evidence>
<dbReference type="Gene3D" id="3.40.50.720">
    <property type="entry name" value="NAD(P)-binding Rossmann-like Domain"/>
    <property type="match status" value="1"/>
</dbReference>
<gene>
    <name evidence="5" type="ORF">KIH27_13885</name>
</gene>
<dbReference type="Proteomes" id="UP001519535">
    <property type="component" value="Unassembled WGS sequence"/>
</dbReference>
<dbReference type="EMBL" id="JAHCLR010000028">
    <property type="protein sequence ID" value="MBS9534679.1"/>
    <property type="molecule type" value="Genomic_DNA"/>
</dbReference>
<reference evidence="5 6" key="1">
    <citation type="submission" date="2021-05" db="EMBL/GenBank/DDBJ databases">
        <title>Mycobacterium acidophilum sp. nov., an extremely acid-tolerant member of the genus Mycobacterium.</title>
        <authorList>
            <person name="Xia J."/>
        </authorList>
    </citation>
    <scope>NUCLEOTIDE SEQUENCE [LARGE SCALE GENOMIC DNA]</scope>
    <source>
        <strain evidence="5 6">M1</strain>
    </source>
</reference>
<evidence type="ECO:0000259" key="4">
    <source>
        <dbReference type="Pfam" id="PF04321"/>
    </source>
</evidence>
<dbReference type="SUPFAM" id="SSF51735">
    <property type="entry name" value="NAD(P)-binding Rossmann-fold domains"/>
    <property type="match status" value="1"/>
</dbReference>
<evidence type="ECO:0000256" key="3">
    <source>
        <dbReference type="SAM" id="MobiDB-lite"/>
    </source>
</evidence>
<proteinExistence type="inferred from homology"/>
<keyword evidence="2" id="KW-0521">NADP</keyword>
<organism evidence="5 6">
    <name type="scientific">Mycolicibacter acidiphilus</name>
    <dbReference type="NCBI Taxonomy" id="2835306"/>
    <lineage>
        <taxon>Bacteria</taxon>
        <taxon>Bacillati</taxon>
        <taxon>Actinomycetota</taxon>
        <taxon>Actinomycetes</taxon>
        <taxon>Mycobacteriales</taxon>
        <taxon>Mycobacteriaceae</taxon>
        <taxon>Mycolicibacter</taxon>
    </lineage>
</organism>
<sequence>MAGPDNGLGVSTDVLVLGAGGRVGAALCRLLPGYGLTVRGLTRDEVDLGDDAALTDCIESTGARTVVYAIAIADPDRCEQDPEASHLANVVGAQRVATITARLGGRLIYYSTDYVFGAPGRYAEAAPVAPLQIYGRHKVEAERSVLSCGDNVVLRLPLLFGARDFVGAAVRAVLDGSPLAVDDRQRFPIPLTHVARATARVIAPDTGSGIYHAVGSDVVTKAGWVEYIAGLLGRPLPPEPAPSGADGAPRPVDVELTTRHPELRTPPGTLWAATRDRVTELTPLP</sequence>
<evidence type="ECO:0000313" key="5">
    <source>
        <dbReference type="EMBL" id="MBS9534679.1"/>
    </source>
</evidence>
<comment type="caution">
    <text evidence="5">The sequence shown here is derived from an EMBL/GenBank/DDBJ whole genome shotgun (WGS) entry which is preliminary data.</text>
</comment>
<comment type="function">
    <text evidence="2">Catalyzes the reduction of dTDP-6-deoxy-L-lyxo-4-hexulose to yield dTDP-L-rhamnose.</text>
</comment>
<dbReference type="PANTHER" id="PTHR10491:SF4">
    <property type="entry name" value="METHIONINE ADENOSYLTRANSFERASE 2 SUBUNIT BETA"/>
    <property type="match status" value="1"/>
</dbReference>
<accession>A0ABS5RP35</accession>
<dbReference type="InterPro" id="IPR005913">
    <property type="entry name" value="dTDP_dehydrorham_reduct"/>
</dbReference>
<dbReference type="PANTHER" id="PTHR10491">
    <property type="entry name" value="DTDP-4-DEHYDRORHAMNOSE REDUCTASE"/>
    <property type="match status" value="1"/>
</dbReference>
<keyword evidence="6" id="KW-1185">Reference proteome</keyword>
<evidence type="ECO:0000256" key="1">
    <source>
        <dbReference type="ARBA" id="ARBA00010944"/>
    </source>
</evidence>
<comment type="similarity">
    <text evidence="1 2">Belongs to the dTDP-4-dehydrorhamnose reductase family.</text>
</comment>
<evidence type="ECO:0000256" key="2">
    <source>
        <dbReference type="RuleBase" id="RU364082"/>
    </source>
</evidence>
<keyword evidence="2" id="KW-0560">Oxidoreductase</keyword>
<protein>
    <recommendedName>
        <fullName evidence="2">dTDP-4-dehydrorhamnose reductase</fullName>
        <ecNumber evidence="2">1.1.1.133</ecNumber>
    </recommendedName>
</protein>
<dbReference type="Pfam" id="PF04321">
    <property type="entry name" value="RmlD_sub_bind"/>
    <property type="match status" value="1"/>
</dbReference>
<dbReference type="RefSeq" id="WP_214093549.1">
    <property type="nucleotide sequence ID" value="NZ_JAHCLR010000028.1"/>
</dbReference>
<dbReference type="InterPro" id="IPR029903">
    <property type="entry name" value="RmlD-like-bd"/>
</dbReference>
<dbReference type="InterPro" id="IPR036291">
    <property type="entry name" value="NAD(P)-bd_dom_sf"/>
</dbReference>